<accession>A0ABS0SGD3</accession>
<evidence type="ECO:0008006" key="3">
    <source>
        <dbReference type="Google" id="ProtNLM"/>
    </source>
</evidence>
<dbReference type="Proteomes" id="UP000601789">
    <property type="component" value="Unassembled WGS sequence"/>
</dbReference>
<proteinExistence type="predicted"/>
<gene>
    <name evidence="1" type="ORF">IOD40_17015</name>
</gene>
<reference evidence="1 2" key="1">
    <citation type="submission" date="2020-10" db="EMBL/GenBank/DDBJ databases">
        <title>Aquamicrobium zhengzhouensis sp. nov., a exopolysaccharide producing bacterium isolated from farmland soil.</title>
        <authorList>
            <person name="Wang X."/>
        </authorList>
    </citation>
    <scope>NUCLEOTIDE SEQUENCE [LARGE SCALE GENOMIC DNA]</scope>
    <source>
        <strain evidence="2">cd-1</strain>
    </source>
</reference>
<protein>
    <recommendedName>
        <fullName evidence="3">DUF3618 domain-containing protein</fullName>
    </recommendedName>
</protein>
<keyword evidence="2" id="KW-1185">Reference proteome</keyword>
<evidence type="ECO:0000313" key="1">
    <source>
        <dbReference type="EMBL" id="MBI1622364.1"/>
    </source>
</evidence>
<evidence type="ECO:0000313" key="2">
    <source>
        <dbReference type="Proteomes" id="UP000601789"/>
    </source>
</evidence>
<dbReference type="EMBL" id="JADGMQ010000015">
    <property type="protein sequence ID" value="MBI1622364.1"/>
    <property type="molecule type" value="Genomic_DNA"/>
</dbReference>
<dbReference type="RefSeq" id="WP_198477899.1">
    <property type="nucleotide sequence ID" value="NZ_JADGMQ010000015.1"/>
</dbReference>
<name>A0ABS0SGD3_9HYPH</name>
<organism evidence="1 2">
    <name type="scientific">Aquamicrobium zhengzhouense</name>
    <dbReference type="NCBI Taxonomy" id="2781738"/>
    <lineage>
        <taxon>Bacteria</taxon>
        <taxon>Pseudomonadati</taxon>
        <taxon>Pseudomonadota</taxon>
        <taxon>Alphaproteobacteria</taxon>
        <taxon>Hyphomicrobiales</taxon>
        <taxon>Phyllobacteriaceae</taxon>
        <taxon>Aquamicrobium</taxon>
    </lineage>
</organism>
<sequence>MAFFSHGHIPGDVQDEIAALRRDVARLGATLSKHGAQTLRDTGELTYDFGNDLMDKAAATLPMLRRRAHMVEDTIRENPRRSAAIVGLAALTLAAAVLLSARGPRN</sequence>
<comment type="caution">
    <text evidence="1">The sequence shown here is derived from an EMBL/GenBank/DDBJ whole genome shotgun (WGS) entry which is preliminary data.</text>
</comment>